<accession>A0A5T0VUN4</accession>
<organism evidence="2">
    <name type="scientific">Campylobacter coli</name>
    <dbReference type="NCBI Taxonomy" id="195"/>
    <lineage>
        <taxon>Bacteria</taxon>
        <taxon>Pseudomonadati</taxon>
        <taxon>Campylobacterota</taxon>
        <taxon>Epsilonproteobacteria</taxon>
        <taxon>Campylobacterales</taxon>
        <taxon>Campylobacteraceae</taxon>
        <taxon>Campylobacter</taxon>
    </lineage>
</organism>
<proteinExistence type="predicted"/>
<reference evidence="2" key="1">
    <citation type="submission" date="2018-06" db="EMBL/GenBank/DDBJ databases">
        <authorList>
            <consortium name="PulseNet: The National Subtyping Network for Foodborne Disease Surveillance"/>
            <person name="Tarr C.L."/>
            <person name="Trees E."/>
            <person name="Katz L.S."/>
            <person name="Carleton-Romer H.A."/>
            <person name="Stroika S."/>
            <person name="Kucerova Z."/>
            <person name="Roache K.F."/>
            <person name="Sabol A.L."/>
            <person name="Besser J."/>
            <person name="Gerner-Smidt P."/>
        </authorList>
    </citation>
    <scope>NUCLEOTIDE SEQUENCE</scope>
    <source>
        <strain evidence="2">PNUSAC004037</strain>
    </source>
</reference>
<protein>
    <recommendedName>
        <fullName evidence="1">Plasmid replication protein RepL domain-containing protein</fullName>
    </recommendedName>
</protein>
<sequence>MQLEITINNKITGEVKETNASNFLKDIGSMLINRDWGYSKMFNEIFLEQFMKPFIPEKTYNILAFLILNRDKENCIFATAETIAKHCNTSLKMVRIVLKDLINSKGIIKIQNGVYQINLDAIFSGKTTARKEAKDKFTKDFKFSFIEKEKGTRNTNQRVLRKQV</sequence>
<dbReference type="AlphaFoldDB" id="A0A5T0VUN4"/>
<evidence type="ECO:0000313" key="2">
    <source>
        <dbReference type="EMBL" id="EAK4720721.1"/>
    </source>
</evidence>
<comment type="caution">
    <text evidence="2">The sequence shown here is derived from an EMBL/GenBank/DDBJ whole genome shotgun (WGS) entry which is preliminary data.</text>
</comment>
<feature type="domain" description="Plasmid replication protein RepL" evidence="1">
    <location>
        <begin position="32"/>
        <end position="139"/>
    </location>
</feature>
<dbReference type="InterPro" id="IPR008813">
    <property type="entry name" value="Plasmid_replication_RepL"/>
</dbReference>
<dbReference type="EMBL" id="AACGNA010000037">
    <property type="protein sequence ID" value="EAK4720721.1"/>
    <property type="molecule type" value="Genomic_DNA"/>
</dbReference>
<name>A0A5T0VUN4_CAMCO</name>
<gene>
    <name evidence="2" type="ORF">DB753_08425</name>
</gene>
<dbReference type="GO" id="GO:0006276">
    <property type="term" value="P:plasmid maintenance"/>
    <property type="evidence" value="ECO:0007669"/>
    <property type="project" value="InterPro"/>
</dbReference>
<dbReference type="InterPro" id="IPR036388">
    <property type="entry name" value="WH-like_DNA-bd_sf"/>
</dbReference>
<dbReference type="GO" id="GO:0006260">
    <property type="term" value="P:DNA replication"/>
    <property type="evidence" value="ECO:0007669"/>
    <property type="project" value="InterPro"/>
</dbReference>
<evidence type="ECO:0000259" key="1">
    <source>
        <dbReference type="Pfam" id="PF05732"/>
    </source>
</evidence>
<dbReference type="Gene3D" id="1.10.10.10">
    <property type="entry name" value="Winged helix-like DNA-binding domain superfamily/Winged helix DNA-binding domain"/>
    <property type="match status" value="1"/>
</dbReference>
<dbReference type="Pfam" id="PF05732">
    <property type="entry name" value="RepL"/>
    <property type="match status" value="1"/>
</dbReference>